<evidence type="ECO:0000313" key="5">
    <source>
        <dbReference type="Proteomes" id="UP000824250"/>
    </source>
</evidence>
<dbReference type="InterPro" id="IPR045735">
    <property type="entry name" value="Spore_III_AA_AAA+_ATPase"/>
</dbReference>
<dbReference type="EMBL" id="DVGC01000045">
    <property type="protein sequence ID" value="HIR05911.1"/>
    <property type="molecule type" value="Genomic_DNA"/>
</dbReference>
<sequence>VREIRLRAGKPVLMLTDCGEQMLFDDGVLRKTDGGKKKARRERRIQKIQRIQGDENGQETQGETELYPVIADKMLLKGLMETFSRHSLYAFEEEIGQGFLTIEGGHRVGISGKAVVSGHEIRTIREISGLNIRIAHEVKGCADSVLPWLFRDGEFLDTLIVSPPGAGKTTILRDLIRQISDGGDWFEGRNVSVVDERSEIGACVQGVPQCDLGMRTDILDGCPKAEGLMMMLRSMAPQVLAVDEIGTEKDLEAVRYGMNCGCRILATVHGDSAEGIMRKREISELIREGWFSRMVVLSKRPKPGTVIGIYDETGRLLTSFGEQEPWIERKEVV</sequence>
<evidence type="ECO:0000256" key="2">
    <source>
        <dbReference type="ARBA" id="ARBA00022840"/>
    </source>
</evidence>
<feature type="non-terminal residue" evidence="4">
    <location>
        <position position="1"/>
    </location>
</feature>
<dbReference type="NCBIfam" id="TIGR02858">
    <property type="entry name" value="spore_III_AA"/>
    <property type="match status" value="1"/>
</dbReference>
<proteinExistence type="predicted"/>
<feature type="domain" description="AAA+ ATPase" evidence="3">
    <location>
        <begin position="154"/>
        <end position="302"/>
    </location>
</feature>
<dbReference type="PANTHER" id="PTHR20953">
    <property type="entry name" value="KINASE-RELATED"/>
    <property type="match status" value="1"/>
</dbReference>
<keyword evidence="2" id="KW-0067">ATP-binding</keyword>
<dbReference type="SUPFAM" id="SSF52540">
    <property type="entry name" value="P-loop containing nucleoside triphosphate hydrolases"/>
    <property type="match status" value="1"/>
</dbReference>
<protein>
    <submittedName>
        <fullName evidence="4">Stage III sporulation protein AA</fullName>
    </submittedName>
</protein>
<dbReference type="Pfam" id="PF19568">
    <property type="entry name" value="Spore_III_AA"/>
    <property type="match status" value="1"/>
</dbReference>
<dbReference type="AlphaFoldDB" id="A0A9D1D579"/>
<keyword evidence="1" id="KW-0547">Nucleotide-binding</keyword>
<reference evidence="4" key="1">
    <citation type="submission" date="2020-10" db="EMBL/GenBank/DDBJ databases">
        <authorList>
            <person name="Gilroy R."/>
        </authorList>
    </citation>
    <scope>NUCLEOTIDE SEQUENCE</scope>
    <source>
        <strain evidence="4">CHK180-2868</strain>
    </source>
</reference>
<dbReference type="Proteomes" id="UP000824250">
    <property type="component" value="Unassembled WGS sequence"/>
</dbReference>
<dbReference type="InterPro" id="IPR027417">
    <property type="entry name" value="P-loop_NTPase"/>
</dbReference>
<dbReference type="GO" id="GO:0005524">
    <property type="term" value="F:ATP binding"/>
    <property type="evidence" value="ECO:0007669"/>
    <property type="project" value="UniProtKB-KW"/>
</dbReference>
<evidence type="ECO:0000313" key="4">
    <source>
        <dbReference type="EMBL" id="HIR05911.1"/>
    </source>
</evidence>
<evidence type="ECO:0000256" key="1">
    <source>
        <dbReference type="ARBA" id="ARBA00022741"/>
    </source>
</evidence>
<organism evidence="4 5">
    <name type="scientific">Candidatus Copromonas faecavium</name>
    <name type="common">nom. illeg.</name>
    <dbReference type="NCBI Taxonomy" id="2840740"/>
    <lineage>
        <taxon>Bacteria</taxon>
        <taxon>Bacillati</taxon>
        <taxon>Bacillota</taxon>
        <taxon>Clostridia</taxon>
        <taxon>Lachnospirales</taxon>
        <taxon>Lachnospiraceae</taxon>
        <taxon>Candidatus Copromonas (nom. illeg.)</taxon>
    </lineage>
</organism>
<name>A0A9D1D579_9FIRM</name>
<comment type="caution">
    <text evidence="4">The sequence shown here is derived from an EMBL/GenBank/DDBJ whole genome shotgun (WGS) entry which is preliminary data.</text>
</comment>
<reference evidence="4" key="2">
    <citation type="journal article" date="2021" name="PeerJ">
        <title>Extensive microbial diversity within the chicken gut microbiome revealed by metagenomics and culture.</title>
        <authorList>
            <person name="Gilroy R."/>
            <person name="Ravi A."/>
            <person name="Getino M."/>
            <person name="Pursley I."/>
            <person name="Horton D.L."/>
            <person name="Alikhan N.F."/>
            <person name="Baker D."/>
            <person name="Gharbi K."/>
            <person name="Hall N."/>
            <person name="Watson M."/>
            <person name="Adriaenssens E.M."/>
            <person name="Foster-Nyarko E."/>
            <person name="Jarju S."/>
            <person name="Secka A."/>
            <person name="Antonio M."/>
            <person name="Oren A."/>
            <person name="Chaudhuri R.R."/>
            <person name="La Ragione R."/>
            <person name="Hildebrand F."/>
            <person name="Pallen M.J."/>
        </authorList>
    </citation>
    <scope>NUCLEOTIDE SEQUENCE</scope>
    <source>
        <strain evidence="4">CHK180-2868</strain>
    </source>
</reference>
<dbReference type="InterPro" id="IPR003593">
    <property type="entry name" value="AAA+_ATPase"/>
</dbReference>
<evidence type="ECO:0000259" key="3">
    <source>
        <dbReference type="SMART" id="SM00382"/>
    </source>
</evidence>
<gene>
    <name evidence="4" type="primary">spoIIIAA</name>
    <name evidence="4" type="ORF">IAB28_08110</name>
</gene>
<dbReference type="CDD" id="cd00267">
    <property type="entry name" value="ABC_ATPase"/>
    <property type="match status" value="1"/>
</dbReference>
<dbReference type="InterPro" id="IPR014217">
    <property type="entry name" value="Spore_III_AA"/>
</dbReference>
<dbReference type="PANTHER" id="PTHR20953:SF3">
    <property type="entry name" value="P-LOOP CONTAINING NUCLEOSIDE TRIPHOSPHATE HYDROLASES SUPERFAMILY PROTEIN"/>
    <property type="match status" value="1"/>
</dbReference>
<dbReference type="SMART" id="SM00382">
    <property type="entry name" value="AAA"/>
    <property type="match status" value="1"/>
</dbReference>
<dbReference type="Gene3D" id="3.40.50.300">
    <property type="entry name" value="P-loop containing nucleotide triphosphate hydrolases"/>
    <property type="match status" value="1"/>
</dbReference>
<accession>A0A9D1D579</accession>